<comment type="caution">
    <text evidence="2">The sequence shown here is derived from an EMBL/GenBank/DDBJ whole genome shotgun (WGS) entry which is preliminary data.</text>
</comment>
<name>A0A2H0RM27_9BACT</name>
<evidence type="ECO:0000313" key="2">
    <source>
        <dbReference type="EMBL" id="PIR47602.1"/>
    </source>
</evidence>
<dbReference type="AlphaFoldDB" id="A0A2H0RM27"/>
<sequence>MLHPESGNVNLELESESTEKLHARYRALMREQDASTNAMMRDQGFDPKVRDRDVQIREEHEHVRALLEARGMTPEQMQED</sequence>
<reference evidence="2 3" key="1">
    <citation type="submission" date="2017-09" db="EMBL/GenBank/DDBJ databases">
        <title>Depth-based differentiation of microbial function through sediment-hosted aquifers and enrichment of novel symbionts in the deep terrestrial subsurface.</title>
        <authorList>
            <person name="Probst A.J."/>
            <person name="Ladd B."/>
            <person name="Jarett J.K."/>
            <person name="Geller-Mcgrath D.E."/>
            <person name="Sieber C.M."/>
            <person name="Emerson J.B."/>
            <person name="Anantharaman K."/>
            <person name="Thomas B.C."/>
            <person name="Malmstrom R."/>
            <person name="Stieglmeier M."/>
            <person name="Klingl A."/>
            <person name="Woyke T."/>
            <person name="Ryan C.M."/>
            <person name="Banfield J.F."/>
        </authorList>
    </citation>
    <scope>NUCLEOTIDE SEQUENCE [LARGE SCALE GENOMIC DNA]</scope>
    <source>
        <strain evidence="2">CG10_big_fil_rev_8_21_14_0_10_50_16</strain>
    </source>
</reference>
<organism evidence="2 3">
    <name type="scientific">Candidatus Uhrbacteria bacterium CG10_big_fil_rev_8_21_14_0_10_50_16</name>
    <dbReference type="NCBI Taxonomy" id="1975039"/>
    <lineage>
        <taxon>Bacteria</taxon>
        <taxon>Candidatus Uhriibacteriota</taxon>
    </lineage>
</organism>
<accession>A0A2H0RM27</accession>
<evidence type="ECO:0000256" key="1">
    <source>
        <dbReference type="SAM" id="MobiDB-lite"/>
    </source>
</evidence>
<feature type="compositionally biased region" description="Basic and acidic residues" evidence="1">
    <location>
        <begin position="43"/>
        <end position="52"/>
    </location>
</feature>
<dbReference type="EMBL" id="PCYM01000005">
    <property type="protein sequence ID" value="PIR47602.1"/>
    <property type="molecule type" value="Genomic_DNA"/>
</dbReference>
<gene>
    <name evidence="2" type="ORF">COV06_02880</name>
</gene>
<evidence type="ECO:0000313" key="3">
    <source>
        <dbReference type="Proteomes" id="UP000230084"/>
    </source>
</evidence>
<protein>
    <submittedName>
        <fullName evidence="2">Uncharacterized protein</fullName>
    </submittedName>
</protein>
<dbReference type="Proteomes" id="UP000230084">
    <property type="component" value="Unassembled WGS sequence"/>
</dbReference>
<feature type="region of interest" description="Disordered" evidence="1">
    <location>
        <begin position="32"/>
        <end position="52"/>
    </location>
</feature>
<proteinExistence type="predicted"/>